<dbReference type="NCBIfam" id="TIGR02937">
    <property type="entry name" value="sigma70-ECF"/>
    <property type="match status" value="1"/>
</dbReference>
<keyword evidence="5" id="KW-0804">Transcription</keyword>
<organism evidence="7 8">
    <name type="scientific">Saltatorellus ferox</name>
    <dbReference type="NCBI Taxonomy" id="2528018"/>
    <lineage>
        <taxon>Bacteria</taxon>
        <taxon>Pseudomonadati</taxon>
        <taxon>Planctomycetota</taxon>
        <taxon>Planctomycetia</taxon>
        <taxon>Planctomycetia incertae sedis</taxon>
        <taxon>Saltatorellus</taxon>
    </lineage>
</organism>
<evidence type="ECO:0000256" key="1">
    <source>
        <dbReference type="ARBA" id="ARBA00010641"/>
    </source>
</evidence>
<comment type="similarity">
    <text evidence="1">Belongs to the sigma-70 factor family. ECF subfamily.</text>
</comment>
<evidence type="ECO:0000259" key="6">
    <source>
        <dbReference type="Pfam" id="PF08281"/>
    </source>
</evidence>
<dbReference type="InterPro" id="IPR013325">
    <property type="entry name" value="RNA_pol_sigma_r2"/>
</dbReference>
<dbReference type="AlphaFoldDB" id="A0A518ENI9"/>
<proteinExistence type="inferred from homology"/>
<dbReference type="Gene3D" id="1.10.10.10">
    <property type="entry name" value="Winged helix-like DNA-binding domain superfamily/Winged helix DNA-binding domain"/>
    <property type="match status" value="1"/>
</dbReference>
<dbReference type="EMBL" id="CP036434">
    <property type="protein sequence ID" value="QDV05651.1"/>
    <property type="molecule type" value="Genomic_DNA"/>
</dbReference>
<feature type="domain" description="RNA polymerase sigma factor 70 region 4 type 2" evidence="6">
    <location>
        <begin position="141"/>
        <end position="193"/>
    </location>
</feature>
<evidence type="ECO:0000256" key="2">
    <source>
        <dbReference type="ARBA" id="ARBA00023015"/>
    </source>
</evidence>
<dbReference type="SUPFAM" id="SSF88659">
    <property type="entry name" value="Sigma3 and sigma4 domains of RNA polymerase sigma factors"/>
    <property type="match status" value="1"/>
</dbReference>
<dbReference type="GO" id="GO:0003677">
    <property type="term" value="F:DNA binding"/>
    <property type="evidence" value="ECO:0007669"/>
    <property type="project" value="UniProtKB-KW"/>
</dbReference>
<accession>A0A518ENI9</accession>
<keyword evidence="4" id="KW-0238">DNA-binding</keyword>
<keyword evidence="2" id="KW-0805">Transcription regulation</keyword>
<name>A0A518ENI9_9BACT</name>
<keyword evidence="8" id="KW-1185">Reference proteome</keyword>
<evidence type="ECO:0000313" key="7">
    <source>
        <dbReference type="EMBL" id="QDV05651.1"/>
    </source>
</evidence>
<dbReference type="Pfam" id="PF08281">
    <property type="entry name" value="Sigma70_r4_2"/>
    <property type="match status" value="1"/>
</dbReference>
<dbReference type="PANTHER" id="PTHR43133">
    <property type="entry name" value="RNA POLYMERASE ECF-TYPE SIGMA FACTO"/>
    <property type="match status" value="1"/>
</dbReference>
<reference evidence="7 8" key="1">
    <citation type="submission" date="2019-02" db="EMBL/GenBank/DDBJ databases">
        <title>Deep-cultivation of Planctomycetes and their phenomic and genomic characterization uncovers novel biology.</title>
        <authorList>
            <person name="Wiegand S."/>
            <person name="Jogler M."/>
            <person name="Boedeker C."/>
            <person name="Pinto D."/>
            <person name="Vollmers J."/>
            <person name="Rivas-Marin E."/>
            <person name="Kohn T."/>
            <person name="Peeters S.H."/>
            <person name="Heuer A."/>
            <person name="Rast P."/>
            <person name="Oberbeckmann S."/>
            <person name="Bunk B."/>
            <person name="Jeske O."/>
            <person name="Meyerdierks A."/>
            <person name="Storesund J.E."/>
            <person name="Kallscheuer N."/>
            <person name="Luecker S."/>
            <person name="Lage O.M."/>
            <person name="Pohl T."/>
            <person name="Merkel B.J."/>
            <person name="Hornburger P."/>
            <person name="Mueller R.-W."/>
            <person name="Bruemmer F."/>
            <person name="Labrenz M."/>
            <person name="Spormann A.M."/>
            <person name="Op den Camp H."/>
            <person name="Overmann J."/>
            <person name="Amann R."/>
            <person name="Jetten M.S.M."/>
            <person name="Mascher T."/>
            <person name="Medema M.H."/>
            <person name="Devos D.P."/>
            <person name="Kaster A.-K."/>
            <person name="Ovreas L."/>
            <person name="Rohde M."/>
            <person name="Galperin M.Y."/>
            <person name="Jogler C."/>
        </authorList>
    </citation>
    <scope>NUCLEOTIDE SEQUENCE [LARGE SCALE GENOMIC DNA]</scope>
    <source>
        <strain evidence="7 8">Poly30</strain>
    </source>
</reference>
<protein>
    <submittedName>
        <fullName evidence="7">ECF RNA polymerase sigma factor SigW</fullName>
    </submittedName>
</protein>
<evidence type="ECO:0000256" key="4">
    <source>
        <dbReference type="ARBA" id="ARBA00023125"/>
    </source>
</evidence>
<dbReference type="OrthoDB" id="283659at2"/>
<evidence type="ECO:0000256" key="5">
    <source>
        <dbReference type="ARBA" id="ARBA00023163"/>
    </source>
</evidence>
<dbReference type="PANTHER" id="PTHR43133:SF8">
    <property type="entry name" value="RNA POLYMERASE SIGMA FACTOR HI_1459-RELATED"/>
    <property type="match status" value="1"/>
</dbReference>
<dbReference type="Proteomes" id="UP000320390">
    <property type="component" value="Chromosome"/>
</dbReference>
<dbReference type="RefSeq" id="WP_145195130.1">
    <property type="nucleotide sequence ID" value="NZ_CP036434.1"/>
</dbReference>
<keyword evidence="3" id="KW-0731">Sigma factor</keyword>
<evidence type="ECO:0000313" key="8">
    <source>
        <dbReference type="Proteomes" id="UP000320390"/>
    </source>
</evidence>
<dbReference type="InterPro" id="IPR039425">
    <property type="entry name" value="RNA_pol_sigma-70-like"/>
</dbReference>
<dbReference type="InterPro" id="IPR013324">
    <property type="entry name" value="RNA_pol_sigma_r3/r4-like"/>
</dbReference>
<dbReference type="SUPFAM" id="SSF88946">
    <property type="entry name" value="Sigma2 domain of RNA polymerase sigma factors"/>
    <property type="match status" value="1"/>
</dbReference>
<dbReference type="InterPro" id="IPR013249">
    <property type="entry name" value="RNA_pol_sigma70_r4_t2"/>
</dbReference>
<dbReference type="InterPro" id="IPR014284">
    <property type="entry name" value="RNA_pol_sigma-70_dom"/>
</dbReference>
<evidence type="ECO:0000256" key="3">
    <source>
        <dbReference type="ARBA" id="ARBA00023082"/>
    </source>
</evidence>
<dbReference type="GO" id="GO:0006352">
    <property type="term" value="P:DNA-templated transcription initiation"/>
    <property type="evidence" value="ECO:0007669"/>
    <property type="project" value="InterPro"/>
</dbReference>
<dbReference type="Gene3D" id="1.10.1740.10">
    <property type="match status" value="1"/>
</dbReference>
<dbReference type="GO" id="GO:0016987">
    <property type="term" value="F:sigma factor activity"/>
    <property type="evidence" value="ECO:0007669"/>
    <property type="project" value="UniProtKB-KW"/>
</dbReference>
<dbReference type="InterPro" id="IPR036388">
    <property type="entry name" value="WH-like_DNA-bd_sf"/>
</dbReference>
<dbReference type="CDD" id="cd06171">
    <property type="entry name" value="Sigma70_r4"/>
    <property type="match status" value="1"/>
</dbReference>
<gene>
    <name evidence="7" type="primary">sigW_7</name>
    <name evidence="7" type="ORF">Poly30_11500</name>
</gene>
<sequence>MPSFRLLPRAKKAQAPELEREIPPATSATGVGGKAALMAALEPLHGDAYGWALVCVGGDPERAADALQTSYARILAAEARPTVDSPMRGFLFGVIRLVALEERRRDRRALDLSIRRAAAAPERDEAAEDPVQRVTELEEHGQLRAAFAALPPRQREVLHLTFYQGLSLREAAEILDLHIGSVRQHYERGKEALRQRLTSQPSSTR</sequence>